<proteinExistence type="evidence at transcript level"/>
<dbReference type="EMBL" id="GADI01006939">
    <property type="protein sequence ID" value="JAA66869.1"/>
    <property type="molecule type" value="mRNA"/>
</dbReference>
<accession>A0A0K8R8S1</accession>
<reference evidence="1" key="1">
    <citation type="submission" date="2012-12" db="EMBL/GenBank/DDBJ databases">
        <title>Identification and characterization of a phenylalanine ammonia-lyase gene family in Isatis indigotica Fort.</title>
        <authorList>
            <person name="Liu Q."/>
            <person name="Chen J."/>
            <person name="Zhou X."/>
            <person name="Di P."/>
            <person name="Xiao Y."/>
            <person name="Xuan H."/>
            <person name="Zhang L."/>
            <person name="Chen W."/>
        </authorList>
    </citation>
    <scope>NUCLEOTIDE SEQUENCE</scope>
    <source>
        <tissue evidence="1">Salivary gland</tissue>
    </source>
</reference>
<dbReference type="AlphaFoldDB" id="A0A0K8R8S1"/>
<name>A0A0K8R8S1_IXORI</name>
<sequence length="73" mass="8017">MLKMAQKLTLIMFVVFGLLAISTFYVVGSSDRDRGRRVNDPPFCRRPCDGPGDCGDKCPNCPSSIWSSMVCVA</sequence>
<protein>
    <submittedName>
        <fullName evidence="1">Putative 5.3 kDa protein</fullName>
    </submittedName>
</protein>
<organism evidence="1">
    <name type="scientific">Ixodes ricinus</name>
    <name type="common">Common tick</name>
    <name type="synonym">Acarus ricinus</name>
    <dbReference type="NCBI Taxonomy" id="34613"/>
    <lineage>
        <taxon>Eukaryota</taxon>
        <taxon>Metazoa</taxon>
        <taxon>Ecdysozoa</taxon>
        <taxon>Arthropoda</taxon>
        <taxon>Chelicerata</taxon>
        <taxon>Arachnida</taxon>
        <taxon>Acari</taxon>
        <taxon>Parasitiformes</taxon>
        <taxon>Ixodida</taxon>
        <taxon>Ixodoidea</taxon>
        <taxon>Ixodidae</taxon>
        <taxon>Ixodinae</taxon>
        <taxon>Ixodes</taxon>
    </lineage>
</organism>
<evidence type="ECO:0000313" key="1">
    <source>
        <dbReference type="EMBL" id="JAA66869.1"/>
    </source>
</evidence>